<keyword evidence="4" id="KW-0969">Cilium</keyword>
<dbReference type="EMBL" id="CAMXCT020004979">
    <property type="protein sequence ID" value="CAL1164328.1"/>
    <property type="molecule type" value="Genomic_DNA"/>
</dbReference>
<dbReference type="Gene3D" id="3.40.190.10">
    <property type="entry name" value="Periplasmic binding protein-like II"/>
    <property type="match status" value="1"/>
</dbReference>
<accession>A0A9P1DLQ9</accession>
<evidence type="ECO:0000313" key="2">
    <source>
        <dbReference type="EMBL" id="CAI4010953.1"/>
    </source>
</evidence>
<dbReference type="InterPro" id="IPR007714">
    <property type="entry name" value="CFA20_dom"/>
</dbReference>
<organism evidence="2">
    <name type="scientific">Cladocopium goreaui</name>
    <dbReference type="NCBI Taxonomy" id="2562237"/>
    <lineage>
        <taxon>Eukaryota</taxon>
        <taxon>Sar</taxon>
        <taxon>Alveolata</taxon>
        <taxon>Dinophyceae</taxon>
        <taxon>Suessiales</taxon>
        <taxon>Symbiodiniaceae</taxon>
        <taxon>Cladocopium</taxon>
    </lineage>
</organism>
<dbReference type="AlphaFoldDB" id="A0A9P1DLQ9"/>
<gene>
    <name evidence="2" type="ORF">C1SCF055_LOCUS36166</name>
</gene>
<feature type="domain" description="CFA20" evidence="1">
    <location>
        <begin position="585"/>
        <end position="774"/>
    </location>
</feature>
<feature type="non-terminal residue" evidence="2">
    <location>
        <position position="1"/>
    </location>
</feature>
<name>A0A9P1DLQ9_9DINO</name>
<reference evidence="2" key="1">
    <citation type="submission" date="2022-10" db="EMBL/GenBank/DDBJ databases">
        <authorList>
            <person name="Chen Y."/>
            <person name="Dougan E. K."/>
            <person name="Chan C."/>
            <person name="Rhodes N."/>
            <person name="Thang M."/>
        </authorList>
    </citation>
    <scope>NUCLEOTIDE SEQUENCE</scope>
</reference>
<protein>
    <submittedName>
        <fullName evidence="4">Cilia- and flagella-associated protein 20</fullName>
    </submittedName>
</protein>
<dbReference type="InterPro" id="IPR040441">
    <property type="entry name" value="CFA20/CFAP20DC"/>
</dbReference>
<dbReference type="SUPFAM" id="SSF53850">
    <property type="entry name" value="Periplasmic binding protein-like II"/>
    <property type="match status" value="1"/>
</dbReference>
<sequence length="1110" mass="125117">MVVLTWLFYHEKGGAQYPYILSVALSLSTISLIARLKDGSHKAGTDPEYDSAFGDPPCEICEIDVATRQLAIDESLKGLNSRTNEGMRLELHCMRAWINLSMGRKYPANRQASKELRDFVSPFLKPADVLPIPAAAKEALDLRKVFWKGPMGHVLRSFLREVIHVENATRLDQVLGFLQQDLGLRSWLRQRSWEVELAPGSIVVLVLQALIQRFLPGFFMNRAVRKAGQMLKRKEPAPARPLEEEYIKDLKLNEALPKALQAVNLPRYYPEQVEYMLEKVNETCKCRTGSAVVVYLQLTTKSRGDKFSRDACDDIASTLGAFARNVTYDNAACKFILEVRVSAVADIIKERFNMSDLVVVRPLPFEDFTSVVQEVAKQGNDFRTRNKVLADGEIEEVLKHYYIRTGGNFRALGEILRNVSREGQKGADAVIKQVEQWYKERVEPIEKKLDDQDQEVKDYLLKVAEAGPMGSLPESDEETEMKLKLLREEPADCVLRRTTNLRVALKHWHFVAKLFQEDEQKLRDAGPRPMDSGHVSVALDAKLGNPKRSLTLGLADLIIPESHGIPTTGVAFPIFRACGRAAFRFKNTYQSGFLSILYSIGSKPLQIWDKKVRNGHIKRLTDSDIQSSVLEIMGTNVSTTYITCPADSSKTLGIKLPFLVMIIKNLKKYFTFEVTVLDDKEVRRRFRASNYQSTTRVKPFICTMPMRLDEGPSYRELDMIRIQFNLSDFTRRAYGTNYIETLRVQLHANCRIRRIYFSDRLYSEEELPPEFKLFLPVAQKAQAQAQATTAVHLDKGTAKIKLRGYEIEISQDMPLSPVELQLQANFEVIAAGTAFVAYNGSGLQGLQPRPEMLYTIRSGLLEAEGLKPSYAPQTPQSRTAVEQVTSGEAHVSQLAVAASFAELEKTKGVPTDLVHFAQINERDGFFLVGRQGNFQWRDLEKKKVLVDHLFQPLALMKYACHLQNVDYSSIEVVDAGGPDAMEQAFRDGQGDFVHLQGPTAQQLEHEGKGVVVASMGDVIGPVAFSSLFAKRDWLRTDMAKAFMKAYGKGRRATAELSAKEVAQVVQPFFEEINPCVLVSTIDVYQRMGCWDGDTAVPPQTYEKLLDAFLY</sequence>
<dbReference type="EMBL" id="CAMXCT010004979">
    <property type="protein sequence ID" value="CAI4010953.1"/>
    <property type="molecule type" value="Genomic_DNA"/>
</dbReference>
<dbReference type="OrthoDB" id="7486196at2759"/>
<evidence type="ECO:0000259" key="1">
    <source>
        <dbReference type="Pfam" id="PF05018"/>
    </source>
</evidence>
<evidence type="ECO:0000313" key="3">
    <source>
        <dbReference type="EMBL" id="CAL1164328.1"/>
    </source>
</evidence>
<evidence type="ECO:0000313" key="5">
    <source>
        <dbReference type="Proteomes" id="UP001152797"/>
    </source>
</evidence>
<dbReference type="PANTHER" id="PTHR12458">
    <property type="entry name" value="ORF PROTEIN"/>
    <property type="match status" value="1"/>
</dbReference>
<proteinExistence type="predicted"/>
<keyword evidence="4" id="KW-0966">Cell projection</keyword>
<dbReference type="Pfam" id="PF05018">
    <property type="entry name" value="CFA20_dom"/>
    <property type="match status" value="1"/>
</dbReference>
<evidence type="ECO:0000313" key="4">
    <source>
        <dbReference type="EMBL" id="CAL4798265.1"/>
    </source>
</evidence>
<reference evidence="3" key="2">
    <citation type="submission" date="2024-04" db="EMBL/GenBank/DDBJ databases">
        <authorList>
            <person name="Chen Y."/>
            <person name="Shah S."/>
            <person name="Dougan E. K."/>
            <person name="Thang M."/>
            <person name="Chan C."/>
        </authorList>
    </citation>
    <scope>NUCLEOTIDE SEQUENCE [LARGE SCALE GENOMIC DNA]</scope>
</reference>
<comment type="caution">
    <text evidence="2">The sequence shown here is derived from an EMBL/GenBank/DDBJ whole genome shotgun (WGS) entry which is preliminary data.</text>
</comment>
<dbReference type="Proteomes" id="UP001152797">
    <property type="component" value="Unassembled WGS sequence"/>
</dbReference>
<keyword evidence="4" id="KW-0282">Flagellum</keyword>
<keyword evidence="5" id="KW-1185">Reference proteome</keyword>
<dbReference type="EMBL" id="CAMXCT030004979">
    <property type="protein sequence ID" value="CAL4798265.1"/>
    <property type="molecule type" value="Genomic_DNA"/>
</dbReference>